<accession>A0AAD3XX96</accession>
<dbReference type="AlphaFoldDB" id="A0AAD3XX96"/>
<evidence type="ECO:0000313" key="2">
    <source>
        <dbReference type="EMBL" id="GMH19501.1"/>
    </source>
</evidence>
<dbReference type="Proteomes" id="UP001279734">
    <property type="component" value="Unassembled WGS sequence"/>
</dbReference>
<organism evidence="2 3">
    <name type="scientific">Nepenthes gracilis</name>
    <name type="common">Slender pitcher plant</name>
    <dbReference type="NCBI Taxonomy" id="150966"/>
    <lineage>
        <taxon>Eukaryota</taxon>
        <taxon>Viridiplantae</taxon>
        <taxon>Streptophyta</taxon>
        <taxon>Embryophyta</taxon>
        <taxon>Tracheophyta</taxon>
        <taxon>Spermatophyta</taxon>
        <taxon>Magnoliopsida</taxon>
        <taxon>eudicotyledons</taxon>
        <taxon>Gunneridae</taxon>
        <taxon>Pentapetalae</taxon>
        <taxon>Caryophyllales</taxon>
        <taxon>Nepenthaceae</taxon>
        <taxon>Nepenthes</taxon>
    </lineage>
</organism>
<name>A0AAD3XX96_NEPGR</name>
<reference evidence="2" key="1">
    <citation type="submission" date="2023-05" db="EMBL/GenBank/DDBJ databases">
        <title>Nepenthes gracilis genome sequencing.</title>
        <authorList>
            <person name="Fukushima K."/>
        </authorList>
    </citation>
    <scope>NUCLEOTIDE SEQUENCE</scope>
    <source>
        <strain evidence="2">SING2019-196</strain>
    </source>
</reference>
<comment type="caution">
    <text evidence="2">The sequence shown here is derived from an EMBL/GenBank/DDBJ whole genome shotgun (WGS) entry which is preliminary data.</text>
</comment>
<sequence length="216" mass="24742">MFRIPVFNESKDLIQQLPFGEATRGGNNGACFRGSFVFIRAFKSPVHFTLSYGFLCFFVFLNLWERKKTLVEFLIMGSIADIASILRENDVKVLYVEYNISKEIVFRVPEKDDRAFLPPMGFVTVYEAHLRSGLCLLISDELMSIFQALQVPIAQFHANAIRYLCSLYIFLRQHSRLITMPMVRGLFKLNQGAEWISLSPHGGLKISAVIYESLKN</sequence>
<keyword evidence="1" id="KW-1133">Transmembrane helix</keyword>
<keyword evidence="1" id="KW-0812">Transmembrane</keyword>
<protein>
    <submittedName>
        <fullName evidence="2">Uncharacterized protein</fullName>
    </submittedName>
</protein>
<gene>
    <name evidence="2" type="ORF">Nepgr_021342</name>
</gene>
<proteinExistence type="predicted"/>
<keyword evidence="3" id="KW-1185">Reference proteome</keyword>
<evidence type="ECO:0000256" key="1">
    <source>
        <dbReference type="SAM" id="Phobius"/>
    </source>
</evidence>
<evidence type="ECO:0000313" key="3">
    <source>
        <dbReference type="Proteomes" id="UP001279734"/>
    </source>
</evidence>
<keyword evidence="1" id="KW-0472">Membrane</keyword>
<dbReference type="EMBL" id="BSYO01000020">
    <property type="protein sequence ID" value="GMH19501.1"/>
    <property type="molecule type" value="Genomic_DNA"/>
</dbReference>
<feature type="transmembrane region" description="Helical" evidence="1">
    <location>
        <begin position="46"/>
        <end position="64"/>
    </location>
</feature>